<evidence type="ECO:0000256" key="1">
    <source>
        <dbReference type="SAM" id="Phobius"/>
    </source>
</evidence>
<keyword evidence="1" id="KW-1133">Transmembrane helix</keyword>
<evidence type="ECO:0008006" key="5">
    <source>
        <dbReference type="Google" id="ProtNLM"/>
    </source>
</evidence>
<feature type="transmembrane region" description="Helical" evidence="1">
    <location>
        <begin position="144"/>
        <end position="170"/>
    </location>
</feature>
<gene>
    <name evidence="3" type="ORF">CTEN210_11253</name>
</gene>
<keyword evidence="1" id="KW-0812">Transmembrane</keyword>
<dbReference type="AlphaFoldDB" id="A0AAD3CYX8"/>
<dbReference type="EMBL" id="BLLK01000047">
    <property type="protein sequence ID" value="GFH54777.1"/>
    <property type="molecule type" value="Genomic_DNA"/>
</dbReference>
<keyword evidence="1" id="KW-0472">Membrane</keyword>
<evidence type="ECO:0000313" key="3">
    <source>
        <dbReference type="EMBL" id="GFH54777.1"/>
    </source>
</evidence>
<evidence type="ECO:0000313" key="4">
    <source>
        <dbReference type="Proteomes" id="UP001054902"/>
    </source>
</evidence>
<keyword evidence="4" id="KW-1185">Reference proteome</keyword>
<reference evidence="3 4" key="1">
    <citation type="journal article" date="2021" name="Sci. Rep.">
        <title>The genome of the diatom Chaetoceros tenuissimus carries an ancient integrated fragment of an extant virus.</title>
        <authorList>
            <person name="Hongo Y."/>
            <person name="Kimura K."/>
            <person name="Takaki Y."/>
            <person name="Yoshida Y."/>
            <person name="Baba S."/>
            <person name="Kobayashi G."/>
            <person name="Nagasaki K."/>
            <person name="Hano T."/>
            <person name="Tomaru Y."/>
        </authorList>
    </citation>
    <scope>NUCLEOTIDE SEQUENCE [LARGE SCALE GENOMIC DNA]</scope>
    <source>
        <strain evidence="3 4">NIES-3715</strain>
    </source>
</reference>
<feature type="transmembrane region" description="Helical" evidence="1">
    <location>
        <begin position="191"/>
        <end position="219"/>
    </location>
</feature>
<proteinExistence type="predicted"/>
<feature type="signal peptide" evidence="2">
    <location>
        <begin position="1"/>
        <end position="20"/>
    </location>
</feature>
<feature type="chain" id="PRO_5042173024" description="PRA1 family protein" evidence="2">
    <location>
        <begin position="21"/>
        <end position="261"/>
    </location>
</feature>
<accession>A0AAD3CYX8</accession>
<keyword evidence="2" id="KW-0732">Signal</keyword>
<sequence>MKTVAIFITSLVCIFSTSDSFTIPQGRTGATIVRDSNGKFRLYAENEISDEPRSISVKPIEKSTIELKLDTKEEVDQPVAKTNTVNERLMAELQAATEAEKGPKTKMGEKFKGAFRYSDKTDEEREAALEAARDLNGVNPVVTILASFFAFGMAFGCWVLTQYLAGVFATHPPPADAPYAFVRAASVFRNAVMGLVSLASGFAAVSGLGVFLLGVRVAYGVVTGELDPTPIKKPGVKNDEIEIPNVWDLMMNKKPNRKRRR</sequence>
<comment type="caution">
    <text evidence="3">The sequence shown here is derived from an EMBL/GenBank/DDBJ whole genome shotgun (WGS) entry which is preliminary data.</text>
</comment>
<dbReference type="Proteomes" id="UP001054902">
    <property type="component" value="Unassembled WGS sequence"/>
</dbReference>
<name>A0AAD3CYX8_9STRA</name>
<evidence type="ECO:0000256" key="2">
    <source>
        <dbReference type="SAM" id="SignalP"/>
    </source>
</evidence>
<protein>
    <recommendedName>
        <fullName evidence="5">PRA1 family protein</fullName>
    </recommendedName>
</protein>
<dbReference type="Pfam" id="PF11282">
    <property type="entry name" value="DUF3082"/>
    <property type="match status" value="1"/>
</dbReference>
<organism evidence="3 4">
    <name type="scientific">Chaetoceros tenuissimus</name>
    <dbReference type="NCBI Taxonomy" id="426638"/>
    <lineage>
        <taxon>Eukaryota</taxon>
        <taxon>Sar</taxon>
        <taxon>Stramenopiles</taxon>
        <taxon>Ochrophyta</taxon>
        <taxon>Bacillariophyta</taxon>
        <taxon>Coscinodiscophyceae</taxon>
        <taxon>Chaetocerotophycidae</taxon>
        <taxon>Chaetocerotales</taxon>
        <taxon>Chaetocerotaceae</taxon>
        <taxon>Chaetoceros</taxon>
    </lineage>
</organism>
<dbReference type="InterPro" id="IPR021434">
    <property type="entry name" value="DUF3082"/>
</dbReference>